<gene>
    <name evidence="8" type="ORF">WKW77_18460</name>
</gene>
<feature type="transmembrane region" description="Helical" evidence="6">
    <location>
        <begin position="71"/>
        <end position="91"/>
    </location>
</feature>
<evidence type="ECO:0000256" key="6">
    <source>
        <dbReference type="SAM" id="Phobius"/>
    </source>
</evidence>
<feature type="transmembrane region" description="Helical" evidence="6">
    <location>
        <begin position="330"/>
        <end position="353"/>
    </location>
</feature>
<feature type="transmembrane region" description="Helical" evidence="6">
    <location>
        <begin position="97"/>
        <end position="118"/>
    </location>
</feature>
<feature type="domain" description="Major facilitator superfamily (MFS) profile" evidence="7">
    <location>
        <begin position="6"/>
        <end position="382"/>
    </location>
</feature>
<evidence type="ECO:0000256" key="2">
    <source>
        <dbReference type="ARBA" id="ARBA00022475"/>
    </source>
</evidence>
<feature type="transmembrane region" description="Helical" evidence="6">
    <location>
        <begin position="209"/>
        <end position="231"/>
    </location>
</feature>
<reference evidence="8 9" key="1">
    <citation type="submission" date="2024-03" db="EMBL/GenBank/DDBJ databases">
        <title>Novel species of the genus Variovorax.</title>
        <authorList>
            <person name="Liu Q."/>
            <person name="Xin Y.-H."/>
        </authorList>
    </citation>
    <scope>NUCLEOTIDE SEQUENCE [LARGE SCALE GENOMIC DNA]</scope>
    <source>
        <strain evidence="8 9">KACC 18899</strain>
    </source>
</reference>
<dbReference type="SUPFAM" id="SSF103473">
    <property type="entry name" value="MFS general substrate transporter"/>
    <property type="match status" value="1"/>
</dbReference>
<dbReference type="InterPro" id="IPR020846">
    <property type="entry name" value="MFS_dom"/>
</dbReference>
<feature type="transmembrane region" description="Helical" evidence="6">
    <location>
        <begin position="359"/>
        <end position="382"/>
    </location>
</feature>
<evidence type="ECO:0000259" key="7">
    <source>
        <dbReference type="PROSITE" id="PS50850"/>
    </source>
</evidence>
<feature type="transmembrane region" description="Helical" evidence="6">
    <location>
        <begin position="40"/>
        <end position="59"/>
    </location>
</feature>
<feature type="transmembrane region" description="Helical" evidence="6">
    <location>
        <begin position="293"/>
        <end position="310"/>
    </location>
</feature>
<dbReference type="PANTHER" id="PTHR43124:SF3">
    <property type="entry name" value="CHLORAMPHENICOL EFFLUX PUMP RV0191"/>
    <property type="match status" value="1"/>
</dbReference>
<evidence type="ECO:0000313" key="8">
    <source>
        <dbReference type="EMBL" id="MEJ8813075.1"/>
    </source>
</evidence>
<dbReference type="Proteomes" id="UP001365846">
    <property type="component" value="Unassembled WGS sequence"/>
</dbReference>
<accession>A0ABU8VHD4</accession>
<keyword evidence="2" id="KW-1003">Cell membrane</keyword>
<feature type="transmembrane region" description="Helical" evidence="6">
    <location>
        <begin position="237"/>
        <end position="257"/>
    </location>
</feature>
<feature type="transmembrane region" description="Helical" evidence="6">
    <location>
        <begin position="161"/>
        <end position="180"/>
    </location>
</feature>
<feature type="transmembrane region" description="Helical" evidence="6">
    <location>
        <begin position="130"/>
        <end position="149"/>
    </location>
</feature>
<dbReference type="Gene3D" id="1.20.1250.20">
    <property type="entry name" value="MFS general substrate transporter like domains"/>
    <property type="match status" value="1"/>
</dbReference>
<evidence type="ECO:0000256" key="3">
    <source>
        <dbReference type="ARBA" id="ARBA00022692"/>
    </source>
</evidence>
<proteinExistence type="predicted"/>
<evidence type="ECO:0000256" key="1">
    <source>
        <dbReference type="ARBA" id="ARBA00004651"/>
    </source>
</evidence>
<keyword evidence="4 6" id="KW-1133">Transmembrane helix</keyword>
<comment type="caution">
    <text evidence="8">The sequence shown here is derived from an EMBL/GenBank/DDBJ whole genome shotgun (WGS) entry which is preliminary data.</text>
</comment>
<keyword evidence="5 6" id="KW-0472">Membrane</keyword>
<keyword evidence="3 6" id="KW-0812">Transmembrane</keyword>
<dbReference type="InterPro" id="IPR011701">
    <property type="entry name" value="MFS"/>
</dbReference>
<dbReference type="PROSITE" id="PS50850">
    <property type="entry name" value="MFS"/>
    <property type="match status" value="1"/>
</dbReference>
<evidence type="ECO:0000313" key="9">
    <source>
        <dbReference type="Proteomes" id="UP001365846"/>
    </source>
</evidence>
<dbReference type="PANTHER" id="PTHR43124">
    <property type="entry name" value="PURINE EFFLUX PUMP PBUE"/>
    <property type="match status" value="1"/>
</dbReference>
<comment type="subcellular location">
    <subcellularLocation>
        <location evidence="1">Cell membrane</location>
        <topology evidence="1">Multi-pass membrane protein</topology>
    </subcellularLocation>
</comment>
<evidence type="ECO:0000256" key="5">
    <source>
        <dbReference type="ARBA" id="ARBA00023136"/>
    </source>
</evidence>
<name>A0ABU8VHD4_9BURK</name>
<dbReference type="InterPro" id="IPR050189">
    <property type="entry name" value="MFS_Efflux_Transporters"/>
</dbReference>
<organism evidence="8 9">
    <name type="scientific">Variovorax ureilyticus</name>
    <dbReference type="NCBI Taxonomy" id="1836198"/>
    <lineage>
        <taxon>Bacteria</taxon>
        <taxon>Pseudomonadati</taxon>
        <taxon>Pseudomonadota</taxon>
        <taxon>Betaproteobacteria</taxon>
        <taxon>Burkholderiales</taxon>
        <taxon>Comamonadaceae</taxon>
        <taxon>Variovorax</taxon>
    </lineage>
</organism>
<dbReference type="EMBL" id="JBBKZU010000007">
    <property type="protein sequence ID" value="MEJ8813075.1"/>
    <property type="molecule type" value="Genomic_DNA"/>
</dbReference>
<protein>
    <submittedName>
        <fullName evidence="8">MFS transporter</fullName>
    </submittedName>
</protein>
<evidence type="ECO:0000256" key="4">
    <source>
        <dbReference type="ARBA" id="ARBA00022989"/>
    </source>
</evidence>
<feature type="transmembrane region" description="Helical" evidence="6">
    <location>
        <begin position="269"/>
        <end position="287"/>
    </location>
</feature>
<sequence>MPSRLQILVLSLAGFASMASMRLCDAMLPALGASFGVEAAAASGAVSAFAIAYGVLQIVYGPLGDRFGKPLVAGVAAILCGMGAVGAAMSTTLPMLVLSRAAMGAAAGGIIPLTMAWLADRVPPGERQVVLARLLTFTVTGMMAGSWAGGIAAETIGWRSAFAIMASGFVAIGALVFAAAHARPVPSHAQLSLLARFSSVLSIAWARHLLSVTFAEGALVFGALAFLPVLLHQRFELPLSTAGGILAMFGVGGIVYSRSARWLLHRLPPPRLAIGGGVLLCASFLVIATMNHWAWALVASLTAGCGFYMLHNTLQACGASLSSTARGTAVSLFACALFMGQSAGVTAAAWLTAHGWTSWWYAVAGPALLALALVFAAALPIAKEPR</sequence>
<dbReference type="InterPro" id="IPR036259">
    <property type="entry name" value="MFS_trans_sf"/>
</dbReference>
<keyword evidence="9" id="KW-1185">Reference proteome</keyword>
<dbReference type="RefSeq" id="WP_340358308.1">
    <property type="nucleotide sequence ID" value="NZ_JBBKZU010000007.1"/>
</dbReference>
<dbReference type="Pfam" id="PF07690">
    <property type="entry name" value="MFS_1"/>
    <property type="match status" value="1"/>
</dbReference>